<dbReference type="SUPFAM" id="SSF53254">
    <property type="entry name" value="Phosphoglycerate mutase-like"/>
    <property type="match status" value="1"/>
</dbReference>
<keyword evidence="4" id="KW-1185">Reference proteome</keyword>
<dbReference type="Gene3D" id="3.40.50.1240">
    <property type="entry name" value="Phosphoglycerate mutase-like"/>
    <property type="match status" value="1"/>
</dbReference>
<dbReference type="CDD" id="cd07067">
    <property type="entry name" value="HP_PGM_like"/>
    <property type="match status" value="1"/>
</dbReference>
<dbReference type="InterPro" id="IPR013078">
    <property type="entry name" value="His_Pase_superF_clade-1"/>
</dbReference>
<evidence type="ECO:0000256" key="2">
    <source>
        <dbReference type="PIRSR" id="PIRSR613078-2"/>
    </source>
</evidence>
<comment type="caution">
    <text evidence="3">The sequence shown here is derived from an EMBL/GenBank/DDBJ whole genome shotgun (WGS) entry which is preliminary data.</text>
</comment>
<feature type="binding site" evidence="2">
    <location>
        <begin position="7"/>
        <end position="14"/>
    </location>
    <ligand>
        <name>substrate</name>
    </ligand>
</feature>
<dbReference type="Pfam" id="PF00300">
    <property type="entry name" value="His_Phos_1"/>
    <property type="match status" value="1"/>
</dbReference>
<feature type="active site" description="Tele-phosphohistidine intermediate" evidence="1">
    <location>
        <position position="8"/>
    </location>
</feature>
<sequence>MRIYLVRHGQTDWNKAHKIQGRHNISLNDCGREMAEKASEKLRDVVFDGAFCSPLIRAQETAQIILGDQKGILKPEDRLAEIAFGVEEGREREKIEANPADPVHNFFSDPAHYLPPEGAETFEAVYRRTGAFMEDLKKREHDFDAVLLVAHAVVNRTILNPIAGIALGDFWKIKLPNCAIAVLELKDGEYRILDDGSEKEETVR</sequence>
<dbReference type="GO" id="GO:0016791">
    <property type="term" value="F:phosphatase activity"/>
    <property type="evidence" value="ECO:0007669"/>
    <property type="project" value="TreeGrafter"/>
</dbReference>
<gene>
    <name evidence="3" type="ORF">LKD32_04095</name>
</gene>
<feature type="binding site" evidence="2">
    <location>
        <position position="57"/>
    </location>
    <ligand>
        <name>substrate</name>
    </ligand>
</feature>
<evidence type="ECO:0000313" key="4">
    <source>
        <dbReference type="Proteomes" id="UP001198962"/>
    </source>
</evidence>
<dbReference type="InterPro" id="IPR029033">
    <property type="entry name" value="His_PPase_superfam"/>
</dbReference>
<dbReference type="AlphaFoldDB" id="A0AAE3DJ71"/>
<dbReference type="PANTHER" id="PTHR48100:SF44">
    <property type="entry name" value="PHOSPHATASE C1620.13-RELATED"/>
    <property type="match status" value="1"/>
</dbReference>
<dbReference type="EMBL" id="JAJEPU010000008">
    <property type="protein sequence ID" value="MCC2164074.1"/>
    <property type="molecule type" value="Genomic_DNA"/>
</dbReference>
<dbReference type="InterPro" id="IPR001345">
    <property type="entry name" value="PG/BPGM_mutase_AS"/>
</dbReference>
<dbReference type="GO" id="GO:0005829">
    <property type="term" value="C:cytosol"/>
    <property type="evidence" value="ECO:0007669"/>
    <property type="project" value="TreeGrafter"/>
</dbReference>
<organism evidence="3 4">
    <name type="scientific">Brotaphodocola catenula</name>
    <dbReference type="NCBI Taxonomy" id="2885361"/>
    <lineage>
        <taxon>Bacteria</taxon>
        <taxon>Bacillati</taxon>
        <taxon>Bacillota</taxon>
        <taxon>Clostridia</taxon>
        <taxon>Lachnospirales</taxon>
        <taxon>Lachnospiraceae</taxon>
        <taxon>Brotaphodocola</taxon>
    </lineage>
</organism>
<dbReference type="RefSeq" id="WP_308450805.1">
    <property type="nucleotide sequence ID" value="NZ_JAJEPU010000008.1"/>
</dbReference>
<evidence type="ECO:0000313" key="3">
    <source>
        <dbReference type="EMBL" id="MCC2164074.1"/>
    </source>
</evidence>
<accession>A0AAE3DJ71</accession>
<proteinExistence type="predicted"/>
<feature type="active site" description="Proton donor/acceptor" evidence="1">
    <location>
        <position position="81"/>
    </location>
</feature>
<dbReference type="PROSITE" id="PS00175">
    <property type="entry name" value="PG_MUTASE"/>
    <property type="match status" value="1"/>
</dbReference>
<protein>
    <submittedName>
        <fullName evidence="3">Histidine phosphatase family protein</fullName>
    </submittedName>
</protein>
<name>A0AAE3DJ71_9FIRM</name>
<reference evidence="3" key="1">
    <citation type="submission" date="2021-10" db="EMBL/GenBank/DDBJ databases">
        <title>Anaerobic single-cell dispensing facilitates the cultivation of human gut bacteria.</title>
        <authorList>
            <person name="Afrizal A."/>
        </authorList>
    </citation>
    <scope>NUCLEOTIDE SEQUENCE</scope>
    <source>
        <strain evidence="3">CLA-AA-H274</strain>
    </source>
</reference>
<dbReference type="InterPro" id="IPR050275">
    <property type="entry name" value="PGM_Phosphatase"/>
</dbReference>
<dbReference type="PIRSF" id="PIRSF000709">
    <property type="entry name" value="6PFK_2-Ptase"/>
    <property type="match status" value="1"/>
</dbReference>
<dbReference type="Proteomes" id="UP001198962">
    <property type="component" value="Unassembled WGS sequence"/>
</dbReference>
<dbReference type="PANTHER" id="PTHR48100">
    <property type="entry name" value="BROAD-SPECIFICITY PHOSPHATASE YOR283W-RELATED"/>
    <property type="match status" value="1"/>
</dbReference>
<dbReference type="SMART" id="SM00855">
    <property type="entry name" value="PGAM"/>
    <property type="match status" value="1"/>
</dbReference>
<evidence type="ECO:0000256" key="1">
    <source>
        <dbReference type="PIRSR" id="PIRSR613078-1"/>
    </source>
</evidence>